<comment type="caution">
    <text evidence="1">Lacks conserved residue(s) required for the propagation of feature annotation.</text>
</comment>
<protein>
    <submittedName>
        <fullName evidence="3">Response regulator</fullName>
    </submittedName>
</protein>
<evidence type="ECO:0000313" key="4">
    <source>
        <dbReference type="Proteomes" id="UP000228593"/>
    </source>
</evidence>
<sequence>MHSQKYPFAVRLIGFVAAEAAEVCATLALAPPAGPSYFCLLDDSLQEPDLYIANGNDLLAMATLAGVNPTDVAPALLIGNAAAPAFPFPHLLRTVDTGALDARRMHHLLAGLIGKRAQALALLSARGVAPMIERRRHPRVDLDVGDPLLYQQRRQESPCGAILIVDKGGAFRDHVAEVFGARRLSVEWTDSAGAAVLLCDETAVSVLMINTSTPRIDPYRLCADVKCLPAAHRTAVMFLVGPNFSYDAPRGRKVGVRGVLDKPVADRHLYSAIKRLMSLP</sequence>
<dbReference type="PROSITE" id="PS50110">
    <property type="entry name" value="RESPONSE_REGULATORY"/>
    <property type="match status" value="1"/>
</dbReference>
<name>A0A2G8T6V3_9BURK</name>
<dbReference type="EMBL" id="PDOB01000001">
    <property type="protein sequence ID" value="PIL41732.1"/>
    <property type="molecule type" value="Genomic_DNA"/>
</dbReference>
<dbReference type="InterPro" id="IPR011006">
    <property type="entry name" value="CheY-like_superfamily"/>
</dbReference>
<proteinExistence type="predicted"/>
<dbReference type="Proteomes" id="UP000228593">
    <property type="component" value="Unassembled WGS sequence"/>
</dbReference>
<accession>A0A2G8T6V3</accession>
<evidence type="ECO:0000256" key="1">
    <source>
        <dbReference type="PROSITE-ProRule" id="PRU00169"/>
    </source>
</evidence>
<dbReference type="RefSeq" id="WP_099914217.1">
    <property type="nucleotide sequence ID" value="NZ_BMHS01000001.1"/>
</dbReference>
<reference evidence="3 4" key="1">
    <citation type="submission" date="2017-10" db="EMBL/GenBank/DDBJ databases">
        <title>Massilia psychrophilum sp. nov., a novel purple-pigmented bacterium isolated from Tianshan glacier, Xinjiang Municipality, China.</title>
        <authorList>
            <person name="Wang H."/>
        </authorList>
    </citation>
    <scope>NUCLEOTIDE SEQUENCE [LARGE SCALE GENOMIC DNA]</scope>
    <source>
        <strain evidence="3 4">JCM 30813</strain>
    </source>
</reference>
<dbReference type="AlphaFoldDB" id="A0A2G8T6V3"/>
<gene>
    <name evidence="3" type="ORF">CR103_01515</name>
</gene>
<dbReference type="InterPro" id="IPR001789">
    <property type="entry name" value="Sig_transdc_resp-reg_receiver"/>
</dbReference>
<comment type="caution">
    <text evidence="3">The sequence shown here is derived from an EMBL/GenBank/DDBJ whole genome shotgun (WGS) entry which is preliminary data.</text>
</comment>
<feature type="domain" description="Response regulatory" evidence="2">
    <location>
        <begin position="161"/>
        <end position="277"/>
    </location>
</feature>
<evidence type="ECO:0000313" key="3">
    <source>
        <dbReference type="EMBL" id="PIL41732.1"/>
    </source>
</evidence>
<dbReference type="Pfam" id="PF00072">
    <property type="entry name" value="Response_reg"/>
    <property type="match status" value="1"/>
</dbReference>
<organism evidence="3 4">
    <name type="scientific">Massilia psychrophila</name>
    <dbReference type="NCBI Taxonomy" id="1603353"/>
    <lineage>
        <taxon>Bacteria</taxon>
        <taxon>Pseudomonadati</taxon>
        <taxon>Pseudomonadota</taxon>
        <taxon>Betaproteobacteria</taxon>
        <taxon>Burkholderiales</taxon>
        <taxon>Oxalobacteraceae</taxon>
        <taxon>Telluria group</taxon>
        <taxon>Massilia</taxon>
    </lineage>
</organism>
<dbReference type="OrthoDB" id="8755166at2"/>
<keyword evidence="4" id="KW-1185">Reference proteome</keyword>
<dbReference type="GO" id="GO:0000160">
    <property type="term" value="P:phosphorelay signal transduction system"/>
    <property type="evidence" value="ECO:0007669"/>
    <property type="project" value="InterPro"/>
</dbReference>
<dbReference type="Gene3D" id="3.40.50.2300">
    <property type="match status" value="1"/>
</dbReference>
<dbReference type="SUPFAM" id="SSF52172">
    <property type="entry name" value="CheY-like"/>
    <property type="match status" value="1"/>
</dbReference>
<evidence type="ECO:0000259" key="2">
    <source>
        <dbReference type="PROSITE" id="PS50110"/>
    </source>
</evidence>